<dbReference type="EMBL" id="NSDM01000015">
    <property type="protein sequence ID" value="MDQ2588102.1"/>
    <property type="molecule type" value="Genomic_DNA"/>
</dbReference>
<dbReference type="Gene3D" id="3.40.50.720">
    <property type="entry name" value="NAD(P)-binding Rossmann-like Domain"/>
    <property type="match status" value="1"/>
</dbReference>
<reference evidence="3 4" key="1">
    <citation type="submission" date="2017-06" db="EMBL/GenBank/DDBJ databases">
        <title>Cultured bacterium strain Saccharothrix yanglingensis Hhs.015.</title>
        <authorList>
            <person name="Xia Y."/>
        </authorList>
    </citation>
    <scope>NUCLEOTIDE SEQUENCE [LARGE SCALE GENOMIC DNA]</scope>
    <source>
        <strain evidence="3 4">Hhs.015</strain>
    </source>
</reference>
<sequence>MDILVITGSAGLVGTEAVRMFAPRFDLVVGLDNGMRRTLFGPDGDVSGNASEMSVIPNYRHHAVDIRDAAAVDSVLRLYGSDVKLIVHTAGQPSHDWATERTLDDFAINAVGTMNMLEAARRHCFDATFVYTSTNKVYGDIPNSLPLVELDTRWDFHPDHPYHRHGIDESMPLDVTNRTFFGVSKLSADLAAQEYGRHLGMKVGVFRCSCITGARHAGVELHGFLSHLVRRAVAGGEYKIFGHGGKQVRDNIDARDLVEMFWQFHLDPRPGAVYHAGGGQERSCSVLEAVAKCEQLVGRQIPVRYLPEARFADVKCWITDTRRFRQDYPGWQPRFGLDDMLESMHAHWSSVDALREEKVLTHG</sequence>
<evidence type="ECO:0000313" key="4">
    <source>
        <dbReference type="Proteomes" id="UP001225605"/>
    </source>
</evidence>
<gene>
    <name evidence="3" type="ORF">CKY47_29885</name>
</gene>
<dbReference type="SUPFAM" id="SSF51735">
    <property type="entry name" value="NAD(P)-binding Rossmann-fold domains"/>
    <property type="match status" value="1"/>
</dbReference>
<accession>A0ABU0X7T2</accession>
<evidence type="ECO:0000259" key="2">
    <source>
        <dbReference type="Pfam" id="PF01370"/>
    </source>
</evidence>
<dbReference type="Proteomes" id="UP001225605">
    <property type="component" value="Unassembled WGS sequence"/>
</dbReference>
<dbReference type="Pfam" id="PF01370">
    <property type="entry name" value="Epimerase"/>
    <property type="match status" value="1"/>
</dbReference>
<dbReference type="PANTHER" id="PTHR43000">
    <property type="entry name" value="DTDP-D-GLUCOSE 4,6-DEHYDRATASE-RELATED"/>
    <property type="match status" value="1"/>
</dbReference>
<dbReference type="InterPro" id="IPR001509">
    <property type="entry name" value="Epimerase_deHydtase"/>
</dbReference>
<evidence type="ECO:0000313" key="3">
    <source>
        <dbReference type="EMBL" id="MDQ2588102.1"/>
    </source>
</evidence>
<dbReference type="RefSeq" id="WP_306749739.1">
    <property type="nucleotide sequence ID" value="NZ_NSDM01000015.1"/>
</dbReference>
<name>A0ABU0X7T2_9PSEU</name>
<proteinExistence type="inferred from homology"/>
<organism evidence="3 4">
    <name type="scientific">Saccharothrix yanglingensis</name>
    <dbReference type="NCBI Taxonomy" id="659496"/>
    <lineage>
        <taxon>Bacteria</taxon>
        <taxon>Bacillati</taxon>
        <taxon>Actinomycetota</taxon>
        <taxon>Actinomycetes</taxon>
        <taxon>Pseudonocardiales</taxon>
        <taxon>Pseudonocardiaceae</taxon>
        <taxon>Saccharothrix</taxon>
    </lineage>
</organism>
<evidence type="ECO:0000256" key="1">
    <source>
        <dbReference type="ARBA" id="ARBA00007637"/>
    </source>
</evidence>
<comment type="caution">
    <text evidence="3">The sequence shown here is derived from an EMBL/GenBank/DDBJ whole genome shotgun (WGS) entry which is preliminary data.</text>
</comment>
<feature type="domain" description="NAD-dependent epimerase/dehydratase" evidence="2">
    <location>
        <begin position="5"/>
        <end position="271"/>
    </location>
</feature>
<keyword evidence="4" id="KW-1185">Reference proteome</keyword>
<comment type="similarity">
    <text evidence="1">Belongs to the NAD(P)-dependent epimerase/dehydratase family.</text>
</comment>
<dbReference type="InterPro" id="IPR036291">
    <property type="entry name" value="NAD(P)-bd_dom_sf"/>
</dbReference>
<protein>
    <submittedName>
        <fullName evidence="3">NAD-dependent epimerase</fullName>
    </submittedName>
</protein>